<evidence type="ECO:0000256" key="14">
    <source>
        <dbReference type="ARBA" id="ARBA00023242"/>
    </source>
</evidence>
<keyword evidence="10" id="KW-0411">Iron-sulfur</keyword>
<dbReference type="STRING" id="6526.A0A2C9KWZ7"/>
<evidence type="ECO:0000256" key="2">
    <source>
        <dbReference type="ARBA" id="ARBA00022485"/>
    </source>
</evidence>
<dbReference type="GO" id="GO:0010569">
    <property type="term" value="P:regulation of double-strand break repair via homologous recombination"/>
    <property type="evidence" value="ECO:0007669"/>
    <property type="project" value="TreeGrafter"/>
</dbReference>
<keyword evidence="8" id="KW-0067">ATP-binding</keyword>
<evidence type="ECO:0000313" key="18">
    <source>
        <dbReference type="EnsemblMetazoa" id="BGLB024500-PA"/>
    </source>
</evidence>
<feature type="domain" description="ATP-dependent helicase C-terminal" evidence="17">
    <location>
        <begin position="124"/>
        <end position="256"/>
    </location>
</feature>
<comment type="catalytic activity">
    <reaction evidence="15">
        <text>ATP + H2O = ADP + phosphate + H(+)</text>
        <dbReference type="Rhea" id="RHEA:13065"/>
        <dbReference type="ChEBI" id="CHEBI:15377"/>
        <dbReference type="ChEBI" id="CHEBI:15378"/>
        <dbReference type="ChEBI" id="CHEBI:30616"/>
        <dbReference type="ChEBI" id="CHEBI:43474"/>
        <dbReference type="ChEBI" id="CHEBI:456216"/>
    </reaction>
</comment>
<keyword evidence="9" id="KW-0408">Iron</keyword>
<dbReference type="GO" id="GO:0070182">
    <property type="term" value="F:DNA polymerase binding"/>
    <property type="evidence" value="ECO:0007669"/>
    <property type="project" value="TreeGrafter"/>
</dbReference>
<dbReference type="GO" id="GO:0051539">
    <property type="term" value="F:4 iron, 4 sulfur cluster binding"/>
    <property type="evidence" value="ECO:0007669"/>
    <property type="project" value="UniProtKB-KW"/>
</dbReference>
<dbReference type="GO" id="GO:0046872">
    <property type="term" value="F:metal ion binding"/>
    <property type="evidence" value="ECO:0007669"/>
    <property type="project" value="UniProtKB-KW"/>
</dbReference>
<evidence type="ECO:0000256" key="16">
    <source>
        <dbReference type="ARBA" id="ARBA00073810"/>
    </source>
</evidence>
<dbReference type="Pfam" id="PF13307">
    <property type="entry name" value="Helicase_C_2"/>
    <property type="match status" value="1"/>
</dbReference>
<evidence type="ECO:0000256" key="12">
    <source>
        <dbReference type="ARBA" id="ARBA00023204"/>
    </source>
</evidence>
<gene>
    <name evidence="18" type="primary">106063127</name>
</gene>
<dbReference type="GO" id="GO:0016818">
    <property type="term" value="F:hydrolase activity, acting on acid anhydrides, in phosphorus-containing anhydrides"/>
    <property type="evidence" value="ECO:0007669"/>
    <property type="project" value="InterPro"/>
</dbReference>
<dbReference type="GO" id="GO:0003677">
    <property type="term" value="F:DNA binding"/>
    <property type="evidence" value="ECO:0007669"/>
    <property type="project" value="UniProtKB-KW"/>
</dbReference>
<evidence type="ECO:0000256" key="10">
    <source>
        <dbReference type="ARBA" id="ARBA00023014"/>
    </source>
</evidence>
<evidence type="ECO:0000256" key="9">
    <source>
        <dbReference type="ARBA" id="ARBA00023004"/>
    </source>
</evidence>
<organism evidence="18 19">
    <name type="scientific">Biomphalaria glabrata</name>
    <name type="common">Bloodfluke planorb</name>
    <name type="synonym">Freshwater snail</name>
    <dbReference type="NCBI Taxonomy" id="6526"/>
    <lineage>
        <taxon>Eukaryota</taxon>
        <taxon>Metazoa</taxon>
        <taxon>Spiralia</taxon>
        <taxon>Lophotrochozoa</taxon>
        <taxon>Mollusca</taxon>
        <taxon>Gastropoda</taxon>
        <taxon>Heterobranchia</taxon>
        <taxon>Euthyneura</taxon>
        <taxon>Panpulmonata</taxon>
        <taxon>Hygrophila</taxon>
        <taxon>Lymnaeoidea</taxon>
        <taxon>Planorbidae</taxon>
        <taxon>Biomphalaria</taxon>
    </lineage>
</organism>
<dbReference type="GO" id="GO:1904430">
    <property type="term" value="P:negative regulation of t-circle formation"/>
    <property type="evidence" value="ECO:0007669"/>
    <property type="project" value="TreeGrafter"/>
</dbReference>
<evidence type="ECO:0000256" key="13">
    <source>
        <dbReference type="ARBA" id="ARBA00023235"/>
    </source>
</evidence>
<evidence type="ECO:0000256" key="5">
    <source>
        <dbReference type="ARBA" id="ARBA00022763"/>
    </source>
</evidence>
<keyword evidence="2" id="KW-0004">4Fe-4S</keyword>
<dbReference type="GO" id="GO:0006281">
    <property type="term" value="P:DNA repair"/>
    <property type="evidence" value="ECO:0007669"/>
    <property type="project" value="UniProtKB-KW"/>
</dbReference>
<evidence type="ECO:0000256" key="3">
    <source>
        <dbReference type="ARBA" id="ARBA00022723"/>
    </source>
</evidence>
<keyword evidence="7" id="KW-0347">Helicase</keyword>
<dbReference type="InterPro" id="IPR027417">
    <property type="entry name" value="P-loop_NTPase"/>
</dbReference>
<dbReference type="VEuPathDB" id="VectorBase:BGLAX_036103"/>
<keyword evidence="13" id="KW-0413">Isomerase</keyword>
<dbReference type="Gene3D" id="3.40.50.300">
    <property type="entry name" value="P-loop containing nucleotide triphosphate hydrolases"/>
    <property type="match status" value="1"/>
</dbReference>
<protein>
    <recommendedName>
        <fullName evidence="16">Regulator of telomere elongation helicase 1 homolog</fullName>
    </recommendedName>
</protein>
<keyword evidence="4" id="KW-0547">Nucleotide-binding</keyword>
<evidence type="ECO:0000256" key="6">
    <source>
        <dbReference type="ARBA" id="ARBA00022801"/>
    </source>
</evidence>
<dbReference type="PANTHER" id="PTHR11472">
    <property type="entry name" value="DNA REPAIR DEAD HELICASE RAD3/XP-D SUBFAMILY MEMBER"/>
    <property type="match status" value="1"/>
</dbReference>
<reference evidence="18" key="1">
    <citation type="submission" date="2020-05" db="UniProtKB">
        <authorList>
            <consortium name="EnsemblMetazoa"/>
        </authorList>
    </citation>
    <scope>IDENTIFICATION</scope>
    <source>
        <strain evidence="18">BB02</strain>
    </source>
</reference>
<dbReference type="InterPro" id="IPR045028">
    <property type="entry name" value="DinG/Rad3-like"/>
</dbReference>
<comment type="subcellular location">
    <subcellularLocation>
        <location evidence="1">Nucleus</location>
    </subcellularLocation>
</comment>
<dbReference type="AlphaFoldDB" id="A0A2C9KWZ7"/>
<evidence type="ECO:0000259" key="17">
    <source>
        <dbReference type="SMART" id="SM00491"/>
    </source>
</evidence>
<dbReference type="EnsemblMetazoa" id="BGLB024500-RA">
    <property type="protein sequence ID" value="BGLB024500-PA"/>
    <property type="gene ID" value="BGLB024500"/>
</dbReference>
<dbReference type="GO" id="GO:0090657">
    <property type="term" value="P:telomeric loop disassembly"/>
    <property type="evidence" value="ECO:0007669"/>
    <property type="project" value="TreeGrafter"/>
</dbReference>
<evidence type="ECO:0000256" key="8">
    <source>
        <dbReference type="ARBA" id="ARBA00022840"/>
    </source>
</evidence>
<evidence type="ECO:0000256" key="7">
    <source>
        <dbReference type="ARBA" id="ARBA00022806"/>
    </source>
</evidence>
<dbReference type="KEGG" id="bgt:106063127"/>
<dbReference type="GO" id="GO:0003678">
    <property type="term" value="F:DNA helicase activity"/>
    <property type="evidence" value="ECO:0007669"/>
    <property type="project" value="TreeGrafter"/>
</dbReference>
<sequence>MEPSYFVTRAERVLSYWCFSPGHTMKDLLAHGVKVIILTSGTLSPLESFTMEMQIPFPVQLENPHVIDTNQVWLGALCKGPDGAVLNSEYKNRSTEEYQNSLGNSIVNFARVVPNGLLIFFPSYPLMDQCVEKWKRSNVWNNISQYKPIVVEPKGKFAFTEVMDEFYSKVNDPSLNGAIFMAVCRGKVSEGLDFADHNGRAVMITGLPFPPMFDPRVKLKMEFLRDNASKFNGLSGQLWYRQQATRAVNQAIGRVILL</sequence>
<dbReference type="InterPro" id="IPR006555">
    <property type="entry name" value="ATP-dep_Helicase_C"/>
</dbReference>
<dbReference type="VEuPathDB" id="VectorBase:BGLB024500"/>
<keyword evidence="3" id="KW-0479">Metal-binding</keyword>
<accession>A0A2C9KWZ7</accession>
<keyword evidence="11" id="KW-0238">DNA-binding</keyword>
<keyword evidence="5" id="KW-0227">DNA damage</keyword>
<dbReference type="FunFam" id="3.40.50.300:FF:000431">
    <property type="entry name" value="Regulator of telomere elongation helicase 1"/>
    <property type="match status" value="1"/>
</dbReference>
<evidence type="ECO:0000256" key="1">
    <source>
        <dbReference type="ARBA" id="ARBA00004123"/>
    </source>
</evidence>
<keyword evidence="14" id="KW-0539">Nucleus</keyword>
<name>A0A2C9KWZ7_BIOGL</name>
<dbReference type="GO" id="GO:0005634">
    <property type="term" value="C:nucleus"/>
    <property type="evidence" value="ECO:0007669"/>
    <property type="project" value="UniProtKB-SubCell"/>
</dbReference>
<dbReference type="Proteomes" id="UP000076420">
    <property type="component" value="Unassembled WGS sequence"/>
</dbReference>
<dbReference type="GO" id="GO:0005524">
    <property type="term" value="F:ATP binding"/>
    <property type="evidence" value="ECO:0007669"/>
    <property type="project" value="UniProtKB-KW"/>
</dbReference>
<keyword evidence="12" id="KW-0234">DNA repair</keyword>
<evidence type="ECO:0000313" key="19">
    <source>
        <dbReference type="Proteomes" id="UP000076420"/>
    </source>
</evidence>
<dbReference type="PANTHER" id="PTHR11472:SF34">
    <property type="entry name" value="REGULATOR OF TELOMERE ELONGATION HELICASE 1"/>
    <property type="match status" value="1"/>
</dbReference>
<evidence type="ECO:0000256" key="4">
    <source>
        <dbReference type="ARBA" id="ARBA00022741"/>
    </source>
</evidence>
<keyword evidence="6" id="KW-0378">Hydrolase</keyword>
<dbReference type="SMART" id="SM00491">
    <property type="entry name" value="HELICc2"/>
    <property type="match status" value="1"/>
</dbReference>
<dbReference type="CDD" id="cd18788">
    <property type="entry name" value="SF2_C_XPD"/>
    <property type="match status" value="1"/>
</dbReference>
<proteinExistence type="predicted"/>
<evidence type="ECO:0000256" key="15">
    <source>
        <dbReference type="ARBA" id="ARBA00049360"/>
    </source>
</evidence>
<evidence type="ECO:0000256" key="11">
    <source>
        <dbReference type="ARBA" id="ARBA00023125"/>
    </source>
</evidence>
<dbReference type="GO" id="GO:0045910">
    <property type="term" value="P:negative regulation of DNA recombination"/>
    <property type="evidence" value="ECO:0007669"/>
    <property type="project" value="TreeGrafter"/>
</dbReference>